<accession>A0A1I4PJ46</accession>
<feature type="domain" description="Pyridoxamine 5'-phosphate oxidase N-terminal" evidence="2">
    <location>
        <begin position="6"/>
        <end position="131"/>
    </location>
</feature>
<dbReference type="GO" id="GO:0070967">
    <property type="term" value="F:coenzyme F420 binding"/>
    <property type="evidence" value="ECO:0007669"/>
    <property type="project" value="TreeGrafter"/>
</dbReference>
<name>A0A1I4PJ46_9EURY</name>
<protein>
    <submittedName>
        <fullName evidence="3">General stress protein 26</fullName>
    </submittedName>
</protein>
<evidence type="ECO:0000313" key="4">
    <source>
        <dbReference type="Proteomes" id="UP000198535"/>
    </source>
</evidence>
<proteinExistence type="predicted"/>
<evidence type="ECO:0000256" key="1">
    <source>
        <dbReference type="ARBA" id="ARBA00023002"/>
    </source>
</evidence>
<sequence length="146" mass="16593">MSEEIEQKIIECLKDHDWLNLGTVDKDGKPMVHTVAYASDGAVVYFSTAKTTRKVTNIENNPFVAYTVDDDKVNVMEITGVQMEGKASIVTDEEETGKVFDIMLEKFPFVKDIPAEVEHVLFKVEPVKAYYLDYTKGFAHRDMVSY</sequence>
<dbReference type="AlphaFoldDB" id="A0A1I4PJ46"/>
<dbReference type="RefSeq" id="WP_091933126.1">
    <property type="nucleotide sequence ID" value="NZ_FOUJ01000001.1"/>
</dbReference>
<dbReference type="OrthoDB" id="139492at2157"/>
<dbReference type="Gene3D" id="2.30.110.10">
    <property type="entry name" value="Electron Transport, Fmn-binding Protein, Chain A"/>
    <property type="match status" value="1"/>
</dbReference>
<evidence type="ECO:0000259" key="2">
    <source>
        <dbReference type="Pfam" id="PF01243"/>
    </source>
</evidence>
<dbReference type="PIRSF" id="PIRSF004633">
    <property type="entry name" value="UCP_PLP_oxd"/>
    <property type="match status" value="1"/>
</dbReference>
<dbReference type="Proteomes" id="UP000198535">
    <property type="component" value="Unassembled WGS sequence"/>
</dbReference>
<dbReference type="InterPro" id="IPR012349">
    <property type="entry name" value="Split_barrel_FMN-bd"/>
</dbReference>
<dbReference type="SUPFAM" id="SSF50475">
    <property type="entry name" value="FMN-binding split barrel"/>
    <property type="match status" value="1"/>
</dbReference>
<gene>
    <name evidence="3" type="ORF">SAMN04488696_0673</name>
</gene>
<dbReference type="STRING" id="487685.SAMN04488696_0673"/>
<keyword evidence="1" id="KW-0560">Oxidoreductase</keyword>
<dbReference type="InterPro" id="IPR014419">
    <property type="entry name" value="HutZ"/>
</dbReference>
<dbReference type="GO" id="GO:0005829">
    <property type="term" value="C:cytosol"/>
    <property type="evidence" value="ECO:0007669"/>
    <property type="project" value="TreeGrafter"/>
</dbReference>
<dbReference type="PANTHER" id="PTHR35176">
    <property type="entry name" value="HEME OXYGENASE HI_0854-RELATED"/>
    <property type="match status" value="1"/>
</dbReference>
<keyword evidence="4" id="KW-1185">Reference proteome</keyword>
<dbReference type="PANTHER" id="PTHR35176:SF6">
    <property type="entry name" value="HEME OXYGENASE HI_0854-RELATED"/>
    <property type="match status" value="1"/>
</dbReference>
<reference evidence="4" key="1">
    <citation type="submission" date="2016-10" db="EMBL/GenBank/DDBJ databases">
        <authorList>
            <person name="Varghese N."/>
            <person name="Submissions S."/>
        </authorList>
    </citation>
    <scope>NUCLEOTIDE SEQUENCE [LARGE SCALE GENOMIC DNA]</scope>
    <source>
        <strain evidence="4">Mob M</strain>
    </source>
</reference>
<dbReference type="GO" id="GO:0016627">
    <property type="term" value="F:oxidoreductase activity, acting on the CH-CH group of donors"/>
    <property type="evidence" value="ECO:0007669"/>
    <property type="project" value="TreeGrafter"/>
</dbReference>
<dbReference type="InterPro" id="IPR011576">
    <property type="entry name" value="Pyridox_Oxase_N"/>
</dbReference>
<dbReference type="InterPro" id="IPR052019">
    <property type="entry name" value="F420H2_bilvrd_red/Heme_oxyg"/>
</dbReference>
<evidence type="ECO:0000313" key="3">
    <source>
        <dbReference type="EMBL" id="SFM27463.1"/>
    </source>
</evidence>
<organism evidence="3 4">
    <name type="scientific">Methanolobus profundi</name>
    <dbReference type="NCBI Taxonomy" id="487685"/>
    <lineage>
        <taxon>Archaea</taxon>
        <taxon>Methanobacteriati</taxon>
        <taxon>Methanobacteriota</taxon>
        <taxon>Stenosarchaea group</taxon>
        <taxon>Methanomicrobia</taxon>
        <taxon>Methanosarcinales</taxon>
        <taxon>Methanosarcinaceae</taxon>
        <taxon>Methanolobus</taxon>
    </lineage>
</organism>
<dbReference type="EMBL" id="FOUJ01000001">
    <property type="protein sequence ID" value="SFM27463.1"/>
    <property type="molecule type" value="Genomic_DNA"/>
</dbReference>
<dbReference type="Pfam" id="PF01243">
    <property type="entry name" value="PNPOx_N"/>
    <property type="match status" value="1"/>
</dbReference>